<dbReference type="GO" id="GO:0020037">
    <property type="term" value="F:heme binding"/>
    <property type="evidence" value="ECO:0007669"/>
    <property type="project" value="InterPro"/>
</dbReference>
<comment type="cofactor">
    <cofactor evidence="1">
        <name>heme</name>
        <dbReference type="ChEBI" id="CHEBI:30413"/>
    </cofactor>
</comment>
<sequence length="325" mass="36759">MPVLPPGILFILGGIARLTILAGTIFVPVHFLQNLFGITLPTYASILAVILGVPLVLAANILRLSLVERRDAVSRGAVRVPRVRGKWPGCFDLLLHLKKNFDNGYPGEAFLDIIKQYGPIFNIRVLWINQLFTTQPEHIKAILATDFNSFEKGKRFHIIMESVLGTGVFNSDGEMWKFHRSMTRPFFSREKITHFDIFDRHADEAITLMKQRLRAGYAIDFQDVMSRFTLDSATEFLFNKCVHSLSAGLPNPYSSPSPTSPPSPTSDADNFAWAFNEAQRATAQRARIGLTWPLWEMWGDATRGPMRVVNAYLEPILREGIERQR</sequence>
<dbReference type="STRING" id="50990.A0A4Y7PFR1"/>
<keyword evidence="5" id="KW-0560">Oxidoreductase</keyword>
<keyword evidence="9" id="KW-0472">Membrane</keyword>
<organism evidence="10 11">
    <name type="scientific">Rickenella mellea</name>
    <dbReference type="NCBI Taxonomy" id="50990"/>
    <lineage>
        <taxon>Eukaryota</taxon>
        <taxon>Fungi</taxon>
        <taxon>Dikarya</taxon>
        <taxon>Basidiomycota</taxon>
        <taxon>Agaricomycotina</taxon>
        <taxon>Agaricomycetes</taxon>
        <taxon>Hymenochaetales</taxon>
        <taxon>Rickenellaceae</taxon>
        <taxon>Rickenella</taxon>
    </lineage>
</organism>
<gene>
    <name evidence="10" type="ORF">BD410DRAFT_757399</name>
</gene>
<dbReference type="InterPro" id="IPR047146">
    <property type="entry name" value="Cyt_P450_E_CYP52_fungi"/>
</dbReference>
<evidence type="ECO:0000256" key="3">
    <source>
        <dbReference type="ARBA" id="ARBA00022617"/>
    </source>
</evidence>
<dbReference type="GO" id="GO:0005506">
    <property type="term" value="F:iron ion binding"/>
    <property type="evidence" value="ECO:0007669"/>
    <property type="project" value="InterPro"/>
</dbReference>
<evidence type="ECO:0000256" key="8">
    <source>
        <dbReference type="SAM" id="MobiDB-lite"/>
    </source>
</evidence>
<dbReference type="EMBL" id="ML170403">
    <property type="protein sequence ID" value="TDL14036.1"/>
    <property type="molecule type" value="Genomic_DNA"/>
</dbReference>
<evidence type="ECO:0000313" key="10">
    <source>
        <dbReference type="EMBL" id="TDL14036.1"/>
    </source>
</evidence>
<evidence type="ECO:0000256" key="6">
    <source>
        <dbReference type="ARBA" id="ARBA00023004"/>
    </source>
</evidence>
<keyword evidence="3" id="KW-0349">Heme</keyword>
<feature type="compositionally biased region" description="Pro residues" evidence="8">
    <location>
        <begin position="253"/>
        <end position="264"/>
    </location>
</feature>
<dbReference type="GO" id="GO:0004497">
    <property type="term" value="F:monooxygenase activity"/>
    <property type="evidence" value="ECO:0007669"/>
    <property type="project" value="UniProtKB-KW"/>
</dbReference>
<reference evidence="10 11" key="1">
    <citation type="submission" date="2018-06" db="EMBL/GenBank/DDBJ databases">
        <title>A transcriptomic atlas of mushroom development highlights an independent origin of complex multicellularity.</title>
        <authorList>
            <consortium name="DOE Joint Genome Institute"/>
            <person name="Krizsan K."/>
            <person name="Almasi E."/>
            <person name="Merenyi Z."/>
            <person name="Sahu N."/>
            <person name="Viragh M."/>
            <person name="Koszo T."/>
            <person name="Mondo S."/>
            <person name="Kiss B."/>
            <person name="Balint B."/>
            <person name="Kues U."/>
            <person name="Barry K."/>
            <person name="Hegedus J.C."/>
            <person name="Henrissat B."/>
            <person name="Johnson J."/>
            <person name="Lipzen A."/>
            <person name="Ohm R."/>
            <person name="Nagy I."/>
            <person name="Pangilinan J."/>
            <person name="Yan J."/>
            <person name="Xiong Y."/>
            <person name="Grigoriev I.V."/>
            <person name="Hibbett D.S."/>
            <person name="Nagy L.G."/>
        </authorList>
    </citation>
    <scope>NUCLEOTIDE SEQUENCE [LARGE SCALE GENOMIC DNA]</scope>
    <source>
        <strain evidence="10 11">SZMC22713</strain>
    </source>
</reference>
<evidence type="ECO:0000256" key="9">
    <source>
        <dbReference type="SAM" id="Phobius"/>
    </source>
</evidence>
<dbReference type="GO" id="GO:0016705">
    <property type="term" value="F:oxidoreductase activity, acting on paired donors, with incorporation or reduction of molecular oxygen"/>
    <property type="evidence" value="ECO:0007669"/>
    <property type="project" value="InterPro"/>
</dbReference>
<proteinExistence type="inferred from homology"/>
<dbReference type="InterPro" id="IPR036396">
    <property type="entry name" value="Cyt_P450_sf"/>
</dbReference>
<keyword evidence="11" id="KW-1185">Reference proteome</keyword>
<evidence type="ECO:0000256" key="5">
    <source>
        <dbReference type="ARBA" id="ARBA00023002"/>
    </source>
</evidence>
<keyword evidence="7" id="KW-0503">Monooxygenase</keyword>
<keyword evidence="9" id="KW-1133">Transmembrane helix</keyword>
<keyword evidence="9" id="KW-0812">Transmembrane</keyword>
<dbReference type="Gene3D" id="1.10.630.10">
    <property type="entry name" value="Cytochrome P450"/>
    <property type="match status" value="1"/>
</dbReference>
<feature type="non-terminal residue" evidence="10">
    <location>
        <position position="325"/>
    </location>
</feature>
<evidence type="ECO:0000256" key="4">
    <source>
        <dbReference type="ARBA" id="ARBA00022723"/>
    </source>
</evidence>
<feature type="region of interest" description="Disordered" evidence="8">
    <location>
        <begin position="250"/>
        <end position="269"/>
    </location>
</feature>
<protein>
    <submittedName>
        <fullName evidence="10">Cytochrome P450</fullName>
    </submittedName>
</protein>
<dbReference type="Proteomes" id="UP000294933">
    <property type="component" value="Unassembled WGS sequence"/>
</dbReference>
<dbReference type="Pfam" id="PF00067">
    <property type="entry name" value="p450"/>
    <property type="match status" value="1"/>
</dbReference>
<dbReference type="VEuPathDB" id="FungiDB:BD410DRAFT_757399"/>
<accession>A0A4Y7PFR1</accession>
<evidence type="ECO:0000313" key="11">
    <source>
        <dbReference type="Proteomes" id="UP000294933"/>
    </source>
</evidence>
<keyword evidence="6" id="KW-0408">Iron</keyword>
<evidence type="ECO:0000256" key="1">
    <source>
        <dbReference type="ARBA" id="ARBA00001971"/>
    </source>
</evidence>
<keyword evidence="4" id="KW-0479">Metal-binding</keyword>
<evidence type="ECO:0000256" key="7">
    <source>
        <dbReference type="ARBA" id="ARBA00023033"/>
    </source>
</evidence>
<feature type="transmembrane region" description="Helical" evidence="9">
    <location>
        <begin position="7"/>
        <end position="31"/>
    </location>
</feature>
<dbReference type="InterPro" id="IPR001128">
    <property type="entry name" value="Cyt_P450"/>
</dbReference>
<evidence type="ECO:0000256" key="2">
    <source>
        <dbReference type="ARBA" id="ARBA00010617"/>
    </source>
</evidence>
<dbReference type="AlphaFoldDB" id="A0A4Y7PFR1"/>
<dbReference type="PANTHER" id="PTHR24287:SF1">
    <property type="entry name" value="P450, PUTATIVE (EUROFUNG)-RELATED"/>
    <property type="match status" value="1"/>
</dbReference>
<dbReference type="OrthoDB" id="1470350at2759"/>
<feature type="transmembrane region" description="Helical" evidence="9">
    <location>
        <begin position="43"/>
        <end position="62"/>
    </location>
</feature>
<comment type="similarity">
    <text evidence="2">Belongs to the cytochrome P450 family.</text>
</comment>
<dbReference type="SUPFAM" id="SSF48264">
    <property type="entry name" value="Cytochrome P450"/>
    <property type="match status" value="1"/>
</dbReference>
<name>A0A4Y7PFR1_9AGAM</name>
<dbReference type="PANTHER" id="PTHR24287">
    <property type="entry name" value="P450, PUTATIVE (EUROFUNG)-RELATED"/>
    <property type="match status" value="1"/>
</dbReference>